<dbReference type="SUPFAM" id="SSF116734">
    <property type="entry name" value="DNA methylase specificity domain"/>
    <property type="match status" value="2"/>
</dbReference>
<organism evidence="6 7">
    <name type="scientific">Limosilactobacillus reuteri</name>
    <name type="common">Lactobacillus reuteri</name>
    <dbReference type="NCBI Taxonomy" id="1598"/>
    <lineage>
        <taxon>Bacteria</taxon>
        <taxon>Bacillati</taxon>
        <taxon>Bacillota</taxon>
        <taxon>Bacilli</taxon>
        <taxon>Lactobacillales</taxon>
        <taxon>Lactobacillaceae</taxon>
        <taxon>Limosilactobacillus</taxon>
    </lineage>
</organism>
<dbReference type="GO" id="GO:0003677">
    <property type="term" value="F:DNA binding"/>
    <property type="evidence" value="ECO:0007669"/>
    <property type="project" value="UniProtKB-KW"/>
</dbReference>
<keyword evidence="2" id="KW-0680">Restriction system</keyword>
<feature type="coiled-coil region" evidence="4">
    <location>
        <begin position="161"/>
        <end position="199"/>
    </location>
</feature>
<keyword evidence="3" id="KW-0238">DNA-binding</keyword>
<dbReference type="EMBL" id="MWVS01000124">
    <property type="protein sequence ID" value="OPG87291.1"/>
    <property type="molecule type" value="Genomic_DNA"/>
</dbReference>
<evidence type="ECO:0000256" key="2">
    <source>
        <dbReference type="ARBA" id="ARBA00022747"/>
    </source>
</evidence>
<comment type="similarity">
    <text evidence="1">Belongs to the type-I restriction system S methylase family.</text>
</comment>
<reference evidence="6 7" key="1">
    <citation type="submission" date="2017-03" db="EMBL/GenBank/DDBJ databases">
        <title>Antibiotic resistance of probiotic microorganisms.</title>
        <authorList>
            <person name="Sanudo A.I."/>
            <person name="Olivares M."/>
            <person name="Banuelos O."/>
        </authorList>
    </citation>
    <scope>NUCLEOTIDE SEQUENCE [LARGE SCALE GENOMIC DNA]</scope>
    <source>
        <strain evidence="6 7">CECT8605</strain>
    </source>
</reference>
<protein>
    <recommendedName>
        <fullName evidence="5">Type I restriction modification DNA specificity domain-containing protein</fullName>
    </recommendedName>
</protein>
<feature type="domain" description="Type I restriction modification DNA specificity" evidence="5">
    <location>
        <begin position="216"/>
        <end position="382"/>
    </location>
</feature>
<dbReference type="PANTHER" id="PTHR30408:SF12">
    <property type="entry name" value="TYPE I RESTRICTION ENZYME MJAVIII SPECIFICITY SUBUNIT"/>
    <property type="match status" value="1"/>
</dbReference>
<feature type="domain" description="Type I restriction modification DNA specificity" evidence="5">
    <location>
        <begin position="19"/>
        <end position="191"/>
    </location>
</feature>
<sequence>MDKKPEKLVPEVRFKGFTDDWEQHKLGEVVSVFDGTHQTPNYKTKGIMFLSVENINTLLSNKYISENEYRQRFKIKPQYLDVFMTRIGTIGKTNVITTHKPIAYYVSLALLRPQNIQSFFLSFIIQTSKVQQDIWKRTLQIAFPQKINKDEIGKVTLALPLQKEQIDIEKLLLKLDKLITLQQRKLKQLERLKTAMLQQLLANQRFPKVRFNDFKDSWKDYRLGEVFDEFSVKSKRENEYKLLSSTTSGMESRSGRVSGHSNIGYKVIDNGDIVLSPQNLWLGNINLNNMGKGIVSPSYHTFKIVNANPIFVNFQLKTEKMLFEYKMVSVQGASVVRRNLDMDAFKKIVIKIPNEKEQIKIASLFSSISNIINNHQNKLTQLSTLKKYLLQKMFI</sequence>
<keyword evidence="4" id="KW-0175">Coiled coil</keyword>
<dbReference type="REBASE" id="197838">
    <property type="entry name" value="S1.Lre8605ORF10510P"/>
</dbReference>
<evidence type="ECO:0000259" key="5">
    <source>
        <dbReference type="Pfam" id="PF01420"/>
    </source>
</evidence>
<evidence type="ECO:0000313" key="6">
    <source>
        <dbReference type="EMBL" id="OPG87291.1"/>
    </source>
</evidence>
<evidence type="ECO:0000256" key="3">
    <source>
        <dbReference type="ARBA" id="ARBA00023125"/>
    </source>
</evidence>
<dbReference type="GO" id="GO:0009307">
    <property type="term" value="P:DNA restriction-modification system"/>
    <property type="evidence" value="ECO:0007669"/>
    <property type="project" value="UniProtKB-KW"/>
</dbReference>
<dbReference type="AlphaFoldDB" id="A0A1V4FIX6"/>
<dbReference type="Gene3D" id="3.90.220.20">
    <property type="entry name" value="DNA methylase specificity domains"/>
    <property type="match status" value="2"/>
</dbReference>
<dbReference type="InterPro" id="IPR044946">
    <property type="entry name" value="Restrct_endonuc_typeI_TRD_sf"/>
</dbReference>
<name>A0A1V4FIX6_LIMRT</name>
<dbReference type="InterPro" id="IPR052021">
    <property type="entry name" value="Type-I_RS_S_subunit"/>
</dbReference>
<evidence type="ECO:0000256" key="1">
    <source>
        <dbReference type="ARBA" id="ARBA00010923"/>
    </source>
</evidence>
<dbReference type="Pfam" id="PF01420">
    <property type="entry name" value="Methylase_S"/>
    <property type="match status" value="2"/>
</dbReference>
<accession>A0A1V4FIX6</accession>
<dbReference type="RefSeq" id="WP_079376316.1">
    <property type="nucleotide sequence ID" value="NZ_MWVS01000124.1"/>
</dbReference>
<dbReference type="PANTHER" id="PTHR30408">
    <property type="entry name" value="TYPE-1 RESTRICTION ENZYME ECOKI SPECIFICITY PROTEIN"/>
    <property type="match status" value="1"/>
</dbReference>
<evidence type="ECO:0000313" key="7">
    <source>
        <dbReference type="Proteomes" id="UP000189795"/>
    </source>
</evidence>
<comment type="caution">
    <text evidence="6">The sequence shown here is derived from an EMBL/GenBank/DDBJ whole genome shotgun (WGS) entry which is preliminary data.</text>
</comment>
<evidence type="ECO:0000256" key="4">
    <source>
        <dbReference type="SAM" id="Coils"/>
    </source>
</evidence>
<proteinExistence type="inferred from homology"/>
<gene>
    <name evidence="6" type="ORF">B5D07_10515</name>
</gene>
<dbReference type="Proteomes" id="UP000189795">
    <property type="component" value="Unassembled WGS sequence"/>
</dbReference>
<dbReference type="InterPro" id="IPR000055">
    <property type="entry name" value="Restrct_endonuc_typeI_TRD"/>
</dbReference>